<evidence type="ECO:0000313" key="1">
    <source>
        <dbReference type="EMBL" id="WUI82124.1"/>
    </source>
</evidence>
<reference evidence="1 2" key="1">
    <citation type="submission" date="2022-10" db="EMBL/GenBank/DDBJ databases">
        <title>The complete genomes of actinobacterial strains from the NBC collection.</title>
        <authorList>
            <person name="Joergensen T.S."/>
            <person name="Alvarez Arevalo M."/>
            <person name="Sterndorff E.B."/>
            <person name="Faurdal D."/>
            <person name="Vuksanovic O."/>
            <person name="Mourched A.-S."/>
            <person name="Charusanti P."/>
            <person name="Shaw S."/>
            <person name="Blin K."/>
            <person name="Weber T."/>
        </authorList>
    </citation>
    <scope>NUCLEOTIDE SEQUENCE [LARGE SCALE GENOMIC DNA]</scope>
    <source>
        <strain evidence="1 2">NBC_00396</strain>
    </source>
</reference>
<organism evidence="1 2">
    <name type="scientific">Micromonospora zamorensis</name>
    <dbReference type="NCBI Taxonomy" id="709883"/>
    <lineage>
        <taxon>Bacteria</taxon>
        <taxon>Bacillati</taxon>
        <taxon>Actinomycetota</taxon>
        <taxon>Actinomycetes</taxon>
        <taxon>Micromonosporales</taxon>
        <taxon>Micromonosporaceae</taxon>
        <taxon>Micromonospora</taxon>
    </lineage>
</organism>
<protein>
    <recommendedName>
        <fullName evidence="3">Barstar (Barnase inhibitor)</fullName>
    </recommendedName>
</protein>
<dbReference type="EMBL" id="CP107941">
    <property type="protein sequence ID" value="WUI82124.1"/>
    <property type="molecule type" value="Genomic_DNA"/>
</dbReference>
<accession>A0ABZ1PF32</accession>
<gene>
    <name evidence="1" type="ORF">OG375_30340</name>
</gene>
<name>A0ABZ1PF32_9ACTN</name>
<sequence length="121" mass="13440">MTIDVTEEYDDCRLFVDGIGSAEEAAERLTRSQGYRRVDQSLRVTDGVWAAVRRNKSVPREAGADLIARTPAFLTWPVTVEVYRDDGVHDEAMLAAVRKLVADLREIGGEVVVAADFEDEV</sequence>
<evidence type="ECO:0000313" key="2">
    <source>
        <dbReference type="Proteomes" id="UP001346877"/>
    </source>
</evidence>
<dbReference type="RefSeq" id="WP_328369846.1">
    <property type="nucleotide sequence ID" value="NZ_CP107936.1"/>
</dbReference>
<keyword evidence="2" id="KW-1185">Reference proteome</keyword>
<evidence type="ECO:0008006" key="3">
    <source>
        <dbReference type="Google" id="ProtNLM"/>
    </source>
</evidence>
<dbReference type="Proteomes" id="UP001346877">
    <property type="component" value="Chromosome"/>
</dbReference>
<proteinExistence type="predicted"/>